<keyword evidence="1 4" id="KW-0560">Oxidoreductase</keyword>
<feature type="binding site" evidence="2">
    <location>
        <position position="68"/>
    </location>
    <ligand>
        <name>Fe cation</name>
        <dbReference type="ChEBI" id="CHEBI:24875"/>
    </ligand>
</feature>
<dbReference type="STRING" id="697581.TCARB_0875"/>
<keyword evidence="2" id="KW-0408">Iron</keyword>
<dbReference type="GO" id="GO:0016651">
    <property type="term" value="F:oxidoreductase activity, acting on NAD(P)H"/>
    <property type="evidence" value="ECO:0007669"/>
    <property type="project" value="InterPro"/>
</dbReference>
<reference evidence="5" key="1">
    <citation type="book" date="2010" name="EXTREMOPHILES" publisher="0:0-0">
        <title>Complete genome sequences of ten hyperthermophilic archaea reveal their metabolic capabilities and possible ecological roles.</title>
        <editorList>
            <person name="?"/>
        </editorList>
        <authorList>
            <person name="Ravin N.V."/>
            <person name="Mardanov A.V."/>
            <person name="Bonch-Osmolovskaya E.A."/>
            <person name="Skryabin K.G."/>
        </authorList>
    </citation>
    <scope>NUCLEOTIDE SEQUENCE [LARGE SCALE GENOMIC DNA]</scope>
    <source>
        <strain evidence="5">1505</strain>
    </source>
</reference>
<protein>
    <submittedName>
        <fullName evidence="4">Carbon monoxide-induced hydrogenase, CooH subunit</fullName>
        <ecNumber evidence="4">1.6.5.3</ecNumber>
    </submittedName>
</protein>
<feature type="domain" description="NADH-quinone oxidoreductase subunit D" evidence="3">
    <location>
        <begin position="289"/>
        <end position="360"/>
    </location>
</feature>
<keyword evidence="2" id="KW-0479">Metal-binding</keyword>
<accession>A0A3G1A703</accession>
<dbReference type="Gene3D" id="1.10.645.10">
    <property type="entry name" value="Cytochrome-c3 Hydrogenase, chain B"/>
    <property type="match status" value="1"/>
</dbReference>
<name>A0A3G1A703_9CREN</name>
<evidence type="ECO:0000313" key="5">
    <source>
        <dbReference type="Proteomes" id="UP000266720"/>
    </source>
</evidence>
<dbReference type="AlphaFoldDB" id="A0A3G1A703"/>
<feature type="binding site" evidence="2">
    <location>
        <position position="357"/>
    </location>
    <ligand>
        <name>Fe cation</name>
        <dbReference type="ChEBI" id="CHEBI:24875"/>
    </ligand>
</feature>
<feature type="binding site" evidence="2">
    <location>
        <position position="354"/>
    </location>
    <ligand>
        <name>Ni(2+)</name>
        <dbReference type="ChEBI" id="CHEBI:49786"/>
    </ligand>
</feature>
<feature type="binding site" evidence="2">
    <location>
        <position position="46"/>
    </location>
    <ligand>
        <name>Mg(2+)</name>
        <dbReference type="ChEBI" id="CHEBI:18420"/>
    </ligand>
</feature>
<feature type="binding site" evidence="2">
    <location>
        <position position="321"/>
    </location>
    <ligand>
        <name>Mg(2+)</name>
        <dbReference type="ChEBI" id="CHEBI:18420"/>
    </ligand>
</feature>
<dbReference type="Pfam" id="PF00346">
    <property type="entry name" value="Complex1_49kDa"/>
    <property type="match status" value="2"/>
</dbReference>
<dbReference type="GO" id="GO:0048038">
    <property type="term" value="F:quinone binding"/>
    <property type="evidence" value="ECO:0007669"/>
    <property type="project" value="InterPro"/>
</dbReference>
<dbReference type="RefSeq" id="WP_052886804.1">
    <property type="nucleotide sequence ID" value="NZ_CP007493.1"/>
</dbReference>
<dbReference type="InterPro" id="IPR001135">
    <property type="entry name" value="NADH_Q_OxRdtase_suD"/>
</dbReference>
<proteinExistence type="predicted"/>
<comment type="cofactor">
    <cofactor evidence="2">
        <name>Fe cation</name>
        <dbReference type="ChEBI" id="CHEBI:24875"/>
    </cofactor>
</comment>
<feature type="binding site" evidence="2">
    <location>
        <position position="68"/>
    </location>
    <ligand>
        <name>Ni(2+)</name>
        <dbReference type="ChEBI" id="CHEBI:49786"/>
    </ligand>
</feature>
<gene>
    <name evidence="4" type="ORF">TCARB_0875</name>
</gene>
<evidence type="ECO:0000256" key="2">
    <source>
        <dbReference type="PIRSR" id="PIRSR601501-1"/>
    </source>
</evidence>
<organism evidence="4 5">
    <name type="scientific">Thermofilum adornatum 1505</name>
    <dbReference type="NCBI Taxonomy" id="697581"/>
    <lineage>
        <taxon>Archaea</taxon>
        <taxon>Thermoproteota</taxon>
        <taxon>Thermoprotei</taxon>
        <taxon>Thermofilales</taxon>
        <taxon>Thermofilaceae</taxon>
        <taxon>Thermofilum</taxon>
    </lineage>
</organism>
<dbReference type="KEGG" id="tcb:TCARB_0875"/>
<dbReference type="InterPro" id="IPR052197">
    <property type="entry name" value="ComplexI_49kDa-like"/>
</dbReference>
<dbReference type="Proteomes" id="UP000266720">
    <property type="component" value="Chromosome"/>
</dbReference>
<dbReference type="EMBL" id="CP007493">
    <property type="protein sequence ID" value="AJB41925.1"/>
    <property type="molecule type" value="Genomic_DNA"/>
</dbReference>
<dbReference type="InterPro" id="IPR029014">
    <property type="entry name" value="NiFe-Hase_large"/>
</dbReference>
<dbReference type="EC" id="1.6.5.3" evidence="4"/>
<dbReference type="Pfam" id="PF00374">
    <property type="entry name" value="NiFeSe_Hases"/>
    <property type="match status" value="1"/>
</dbReference>
<evidence type="ECO:0000259" key="3">
    <source>
        <dbReference type="Pfam" id="PF00346"/>
    </source>
</evidence>
<evidence type="ECO:0000256" key="1">
    <source>
        <dbReference type="ARBA" id="ARBA00023002"/>
    </source>
</evidence>
<dbReference type="PANTHER" id="PTHR43485:SF1">
    <property type="entry name" value="FORMATE HYDROGENLYASE SUBUNIT 5-RELATED"/>
    <property type="match status" value="1"/>
</dbReference>
<feature type="binding site" evidence="2">
    <location>
        <position position="65"/>
    </location>
    <ligand>
        <name>Ni(2+)</name>
        <dbReference type="ChEBI" id="CHEBI:49786"/>
    </ligand>
</feature>
<sequence>MSDKIKIPFGPYHLALEEPFRVNIQVEGERVKEATVRLGYVHRGIEKILQKRRWFEGLRIVERVCSICTQAHSQCFAQGVEELAGIDVPERAVYIRTIVAELNRIESHLLLLGVMAHKAGFSTLFMYAWYSREKIMETLEILTGNRVQYAINVFGGVRRDINENVRRVIENNIDEVVKDMKKYEKVFLGDSSLKSRLREIGVLSKDQALKLNVVGPVARASGIDWDLRRDDPYLAYSDFDFNIIVRDEGDCYARIATRLNEVFESASIIKQALRKLPEGPLAIPVEGVREGIVISRVEAPRGELLYYLNSDGGLMPRRVKIRTPTIPNVRSLEFILLDSQVADVPIIVGSVDPCISCADR</sequence>
<feature type="domain" description="NADH-quinone oxidoreductase subunit D" evidence="3">
    <location>
        <begin position="120"/>
        <end position="282"/>
    </location>
</feature>
<dbReference type="GeneID" id="25406302"/>
<keyword evidence="2" id="KW-0533">Nickel</keyword>
<dbReference type="PANTHER" id="PTHR43485">
    <property type="entry name" value="HYDROGENASE-4 COMPONENT G"/>
    <property type="match status" value="1"/>
</dbReference>
<dbReference type="InterPro" id="IPR001501">
    <property type="entry name" value="Ni-dep_hyd_lsu"/>
</dbReference>
<dbReference type="GO" id="GO:0016151">
    <property type="term" value="F:nickel cation binding"/>
    <property type="evidence" value="ECO:0007669"/>
    <property type="project" value="InterPro"/>
</dbReference>
<comment type="cofactor">
    <cofactor evidence="2">
        <name>Ni(2+)</name>
        <dbReference type="ChEBI" id="CHEBI:49786"/>
    </cofactor>
</comment>
<dbReference type="GO" id="GO:0051287">
    <property type="term" value="F:NAD binding"/>
    <property type="evidence" value="ECO:0007669"/>
    <property type="project" value="InterPro"/>
</dbReference>
<dbReference type="SUPFAM" id="SSF56762">
    <property type="entry name" value="HydB/Nqo4-like"/>
    <property type="match status" value="1"/>
</dbReference>
<evidence type="ECO:0000313" key="4">
    <source>
        <dbReference type="EMBL" id="AJB41925.1"/>
    </source>
</evidence>
<keyword evidence="2" id="KW-0460">Magnesium</keyword>